<evidence type="ECO:0000313" key="3">
    <source>
        <dbReference type="EMBL" id="KAL0299547.1"/>
    </source>
</evidence>
<proteinExistence type="predicted"/>
<accession>A0AAW2JYS3</accession>
<keyword evidence="2" id="KW-1133">Transmembrane helix</keyword>
<evidence type="ECO:0000256" key="2">
    <source>
        <dbReference type="SAM" id="Phobius"/>
    </source>
</evidence>
<feature type="transmembrane region" description="Helical" evidence="2">
    <location>
        <begin position="6"/>
        <end position="26"/>
    </location>
</feature>
<protein>
    <submittedName>
        <fullName evidence="3">30S ribosomal protein S9, mitochondrial</fullName>
    </submittedName>
</protein>
<dbReference type="GO" id="GO:0005840">
    <property type="term" value="C:ribosome"/>
    <property type="evidence" value="ECO:0007669"/>
    <property type="project" value="UniProtKB-KW"/>
</dbReference>
<dbReference type="EMBL" id="JACGWJ010000031">
    <property type="protein sequence ID" value="KAL0299547.1"/>
    <property type="molecule type" value="Genomic_DNA"/>
</dbReference>
<organism evidence="3">
    <name type="scientific">Sesamum radiatum</name>
    <name type="common">Black benniseed</name>
    <dbReference type="NCBI Taxonomy" id="300843"/>
    <lineage>
        <taxon>Eukaryota</taxon>
        <taxon>Viridiplantae</taxon>
        <taxon>Streptophyta</taxon>
        <taxon>Embryophyta</taxon>
        <taxon>Tracheophyta</taxon>
        <taxon>Spermatophyta</taxon>
        <taxon>Magnoliopsida</taxon>
        <taxon>eudicotyledons</taxon>
        <taxon>Gunneridae</taxon>
        <taxon>Pentapetalae</taxon>
        <taxon>asterids</taxon>
        <taxon>lamiids</taxon>
        <taxon>Lamiales</taxon>
        <taxon>Pedaliaceae</taxon>
        <taxon>Sesamum</taxon>
    </lineage>
</organism>
<reference evidence="3" key="2">
    <citation type="journal article" date="2024" name="Plant">
        <title>Genomic evolution and insights into agronomic trait innovations of Sesamum species.</title>
        <authorList>
            <person name="Miao H."/>
            <person name="Wang L."/>
            <person name="Qu L."/>
            <person name="Liu H."/>
            <person name="Sun Y."/>
            <person name="Le M."/>
            <person name="Wang Q."/>
            <person name="Wei S."/>
            <person name="Zheng Y."/>
            <person name="Lin W."/>
            <person name="Duan Y."/>
            <person name="Cao H."/>
            <person name="Xiong S."/>
            <person name="Wang X."/>
            <person name="Wei L."/>
            <person name="Li C."/>
            <person name="Ma Q."/>
            <person name="Ju M."/>
            <person name="Zhao R."/>
            <person name="Li G."/>
            <person name="Mu C."/>
            <person name="Tian Q."/>
            <person name="Mei H."/>
            <person name="Zhang T."/>
            <person name="Gao T."/>
            <person name="Zhang H."/>
        </authorList>
    </citation>
    <scope>NUCLEOTIDE SEQUENCE</scope>
    <source>
        <strain evidence="3">G02</strain>
    </source>
</reference>
<keyword evidence="3" id="KW-0689">Ribosomal protein</keyword>
<dbReference type="AlphaFoldDB" id="A0AAW2JYS3"/>
<name>A0AAW2JYS3_SESRA</name>
<gene>
    <name evidence="3" type="ORF">Sradi_6614500</name>
</gene>
<keyword evidence="2" id="KW-0812">Transmembrane</keyword>
<reference evidence="3" key="1">
    <citation type="submission" date="2020-06" db="EMBL/GenBank/DDBJ databases">
        <authorList>
            <person name="Li T."/>
            <person name="Hu X."/>
            <person name="Zhang T."/>
            <person name="Song X."/>
            <person name="Zhang H."/>
            <person name="Dai N."/>
            <person name="Sheng W."/>
            <person name="Hou X."/>
            <person name="Wei L."/>
        </authorList>
    </citation>
    <scope>NUCLEOTIDE SEQUENCE</scope>
    <source>
        <strain evidence="3">G02</strain>
        <tissue evidence="3">Leaf</tissue>
    </source>
</reference>
<feature type="region of interest" description="Disordered" evidence="1">
    <location>
        <begin position="288"/>
        <end position="309"/>
    </location>
</feature>
<evidence type="ECO:0000256" key="1">
    <source>
        <dbReference type="SAM" id="MobiDB-lite"/>
    </source>
</evidence>
<keyword evidence="2" id="KW-0472">Membrane</keyword>
<sequence length="340" mass="37305">MHWACLLGYVLGFVEIGPGIILLYPAHCLRTHRDKRPIYDLFKNLLLDSKPPQTLSFFSLSALYNAFSLHLQIFTISSFANPSFFTIPPPASGADLWKLSSEVDQDIDSVFSVESGSLEGIDNQNGGERKIGDDKIADPFSGVDGKGWGFGDSDVLRGEESAGGNEEWATAEDYQPWSFSVEGKEEGEEDVFGIEAESGEIGISGLGDGVGEGIRGIEKSEQGKQLESEEKALTAVLKGPDRAFGDLIAASGITDEMLDSLIALKDFEGIQGLPPLSEIEDMRYEKNTRKSSRAEIERQKQEEAAKARVRQVDEKGRAYGTGKRKCSIARVWIQPGWKIF</sequence>
<keyword evidence="3" id="KW-0687">Ribonucleoprotein</keyword>
<comment type="caution">
    <text evidence="3">The sequence shown here is derived from an EMBL/GenBank/DDBJ whole genome shotgun (WGS) entry which is preliminary data.</text>
</comment>